<gene>
    <name evidence="1" type="ORF">Q8A49_08715</name>
</gene>
<dbReference type="EMBL" id="JAUUCC010000016">
    <property type="protein sequence ID" value="MEE2050578.1"/>
    <property type="molecule type" value="Genomic_DNA"/>
</dbReference>
<sequence>MPISHSEKTVRDLQHPLGRTACGIHGAGSPGPLVVRVPGVFDRRPSVRFVGAGAAIAAGERPGPVAPAVEALIEGGVAGA</sequence>
<dbReference type="RefSeq" id="WP_330157772.1">
    <property type="nucleotide sequence ID" value="NZ_BAAAJA010000039.1"/>
</dbReference>
<evidence type="ECO:0000313" key="1">
    <source>
        <dbReference type="EMBL" id="MEE2050578.1"/>
    </source>
</evidence>
<reference evidence="1 2" key="1">
    <citation type="submission" date="2023-07" db="EMBL/GenBank/DDBJ databases">
        <authorList>
            <person name="Girao M."/>
            <person name="Carvalho M.F."/>
        </authorList>
    </citation>
    <scope>NUCLEOTIDE SEQUENCE [LARGE SCALE GENOMIC DNA]</scope>
    <source>
        <strain evidence="1 2">66/93</strain>
    </source>
</reference>
<dbReference type="Proteomes" id="UP001348641">
    <property type="component" value="Unassembled WGS sequence"/>
</dbReference>
<organism evidence="1 2">
    <name type="scientific">Nocardiopsis tropica</name>
    <dbReference type="NCBI Taxonomy" id="109330"/>
    <lineage>
        <taxon>Bacteria</taxon>
        <taxon>Bacillati</taxon>
        <taxon>Actinomycetota</taxon>
        <taxon>Actinomycetes</taxon>
        <taxon>Streptosporangiales</taxon>
        <taxon>Nocardiopsidaceae</taxon>
        <taxon>Nocardiopsis</taxon>
    </lineage>
</organism>
<comment type="caution">
    <text evidence="1">The sequence shown here is derived from an EMBL/GenBank/DDBJ whole genome shotgun (WGS) entry which is preliminary data.</text>
</comment>
<protein>
    <submittedName>
        <fullName evidence="1">Uncharacterized protein</fullName>
    </submittedName>
</protein>
<evidence type="ECO:0000313" key="2">
    <source>
        <dbReference type="Proteomes" id="UP001348641"/>
    </source>
</evidence>
<accession>A0ABU7KMQ3</accession>
<name>A0ABU7KMQ3_9ACTN</name>
<proteinExistence type="predicted"/>